<dbReference type="Gene3D" id="3.40.640.10">
    <property type="entry name" value="Type I PLP-dependent aspartate aminotransferase-like (Major domain)"/>
    <property type="match status" value="1"/>
</dbReference>
<keyword evidence="3" id="KW-0808">Transferase</keyword>
<dbReference type="InterPro" id="IPR015421">
    <property type="entry name" value="PyrdxlP-dep_Trfase_major"/>
</dbReference>
<dbReference type="SUPFAM" id="SSF53383">
    <property type="entry name" value="PLP-dependent transferases"/>
    <property type="match status" value="1"/>
</dbReference>
<evidence type="ECO:0000313" key="6">
    <source>
        <dbReference type="EMBL" id="MCE5170618.1"/>
    </source>
</evidence>
<evidence type="ECO:0000313" key="7">
    <source>
        <dbReference type="Proteomes" id="UP001199916"/>
    </source>
</evidence>
<comment type="cofactor">
    <cofactor evidence="1">
        <name>pyridoxal 5'-phosphate</name>
        <dbReference type="ChEBI" id="CHEBI:597326"/>
    </cofactor>
</comment>
<evidence type="ECO:0000256" key="1">
    <source>
        <dbReference type="ARBA" id="ARBA00001933"/>
    </source>
</evidence>
<dbReference type="PANTHER" id="PTHR11986:SF79">
    <property type="entry name" value="ACETYLORNITHINE AMINOTRANSFERASE, MITOCHONDRIAL"/>
    <property type="match status" value="1"/>
</dbReference>
<keyword evidence="7" id="KW-1185">Reference proteome</keyword>
<keyword evidence="4 5" id="KW-0663">Pyridoxal phosphate</keyword>
<dbReference type="GO" id="GO:0008483">
    <property type="term" value="F:transaminase activity"/>
    <property type="evidence" value="ECO:0007669"/>
    <property type="project" value="UniProtKB-KW"/>
</dbReference>
<dbReference type="Gene3D" id="3.90.1150.10">
    <property type="entry name" value="Aspartate Aminotransferase, domain 1"/>
    <property type="match status" value="1"/>
</dbReference>
<dbReference type="PIRSF" id="PIRSF000521">
    <property type="entry name" value="Transaminase_4ab_Lys_Orn"/>
    <property type="match status" value="1"/>
</dbReference>
<dbReference type="PANTHER" id="PTHR11986">
    <property type="entry name" value="AMINOTRANSFERASE CLASS III"/>
    <property type="match status" value="1"/>
</dbReference>
<dbReference type="Pfam" id="PF00202">
    <property type="entry name" value="Aminotran_3"/>
    <property type="match status" value="1"/>
</dbReference>
<reference evidence="6 7" key="1">
    <citation type="submission" date="2021-11" db="EMBL/GenBank/DDBJ databases">
        <title>Draft genome sequence of Paenibacillus profundus YoMME, a new Gram-positive bacteria with exoelectrogenic properties.</title>
        <authorList>
            <person name="Hubenova Y."/>
            <person name="Hubenova E."/>
            <person name="Manasiev Y."/>
            <person name="Peykov S."/>
            <person name="Mitov M."/>
        </authorList>
    </citation>
    <scope>NUCLEOTIDE SEQUENCE [LARGE SCALE GENOMIC DNA]</scope>
    <source>
        <strain evidence="6 7">YoMME</strain>
    </source>
</reference>
<dbReference type="Proteomes" id="UP001199916">
    <property type="component" value="Unassembled WGS sequence"/>
</dbReference>
<protein>
    <submittedName>
        <fullName evidence="6">Aminotransferase class III-fold pyridoxal phosphate-dependent enzyme</fullName>
    </submittedName>
</protein>
<dbReference type="EMBL" id="JAJNBZ010000011">
    <property type="protein sequence ID" value="MCE5170618.1"/>
    <property type="molecule type" value="Genomic_DNA"/>
</dbReference>
<comment type="caution">
    <text evidence="6">The sequence shown here is derived from an EMBL/GenBank/DDBJ whole genome shotgun (WGS) entry which is preliminary data.</text>
</comment>
<accession>A0ABS8YJH5</accession>
<evidence type="ECO:0000256" key="5">
    <source>
        <dbReference type="RuleBase" id="RU003560"/>
    </source>
</evidence>
<dbReference type="InterPro" id="IPR005814">
    <property type="entry name" value="Aminotrans_3"/>
</dbReference>
<evidence type="ECO:0000256" key="4">
    <source>
        <dbReference type="ARBA" id="ARBA00022898"/>
    </source>
</evidence>
<keyword evidence="2 6" id="KW-0032">Aminotransferase</keyword>
<dbReference type="InterPro" id="IPR015422">
    <property type="entry name" value="PyrdxlP-dep_Trfase_small"/>
</dbReference>
<gene>
    <name evidence="6" type="ORF">LQV63_14980</name>
</gene>
<evidence type="ECO:0000256" key="3">
    <source>
        <dbReference type="ARBA" id="ARBA00022679"/>
    </source>
</evidence>
<comment type="similarity">
    <text evidence="5">Belongs to the class-III pyridoxal-phosphate-dependent aminotransferase family.</text>
</comment>
<organism evidence="6 7">
    <name type="scientific">Paenibacillus profundus</name>
    <dbReference type="NCBI Taxonomy" id="1173085"/>
    <lineage>
        <taxon>Bacteria</taxon>
        <taxon>Bacillati</taxon>
        <taxon>Bacillota</taxon>
        <taxon>Bacilli</taxon>
        <taxon>Bacillales</taxon>
        <taxon>Paenibacillaceae</taxon>
        <taxon>Paenibacillus</taxon>
    </lineage>
</organism>
<sequence length="406" mass="46098">MTLFDNYPYYNLDVAKASNEYIIDKNGKKHLDLRSGLWNVSLGYRAELLTRIQKKMSMLLADGLFYLDIHSYHHGIYQEFAVSLLEFANCGHHAFHKVFYTSSGSEGTELALKLSHFNQQRKMILAFQEGYHGTFFGGMAVSGVDCDISKAYNNVNEHVVFFPAPRNQSMLDELLAFIDRNKETIAAFIFEPVIGSSGTIAVNDTYLNILMKHCDMNDILKIFDEVATGFFRTGARFYYHKLASPPDILILSKSINNGILPFGAVLIGEKVSGLLLNKHIDHFSTQNGNLLSIHAANETLNYMIEKEAEIKRNVAEMENCIKRVFDHYSMRYSGAGAMFSITINDVNITNRIVNELKEFGILVYYYYDYSNEGVNSGITLFPPLFLDANKLEAALHIICKKIKRYL</sequence>
<proteinExistence type="inferred from homology"/>
<dbReference type="InterPro" id="IPR015424">
    <property type="entry name" value="PyrdxlP-dep_Trfase"/>
</dbReference>
<dbReference type="InterPro" id="IPR050103">
    <property type="entry name" value="Class-III_PLP-dep_AT"/>
</dbReference>
<evidence type="ECO:0000256" key="2">
    <source>
        <dbReference type="ARBA" id="ARBA00022576"/>
    </source>
</evidence>
<name>A0ABS8YJH5_9BACL</name>